<proteinExistence type="predicted"/>
<protein>
    <submittedName>
        <fullName evidence="2">Uncharacterized protein</fullName>
    </submittedName>
</protein>
<organism evidence="2 3">
    <name type="scientific">Rugosimonospora africana</name>
    <dbReference type="NCBI Taxonomy" id="556532"/>
    <lineage>
        <taxon>Bacteria</taxon>
        <taxon>Bacillati</taxon>
        <taxon>Actinomycetota</taxon>
        <taxon>Actinomycetes</taxon>
        <taxon>Micromonosporales</taxon>
        <taxon>Micromonosporaceae</taxon>
        <taxon>Rugosimonospora</taxon>
    </lineage>
</organism>
<gene>
    <name evidence="2" type="ORF">Raf01_42860</name>
</gene>
<name>A0A8J3QSM1_9ACTN</name>
<reference evidence="2" key="1">
    <citation type="submission" date="2021-01" db="EMBL/GenBank/DDBJ databases">
        <title>Whole genome shotgun sequence of Rugosimonospora africana NBRC 104875.</title>
        <authorList>
            <person name="Komaki H."/>
            <person name="Tamura T."/>
        </authorList>
    </citation>
    <scope>NUCLEOTIDE SEQUENCE</scope>
    <source>
        <strain evidence="2">NBRC 104875</strain>
    </source>
</reference>
<dbReference type="EMBL" id="BONZ01000039">
    <property type="protein sequence ID" value="GIH16114.1"/>
    <property type="molecule type" value="Genomic_DNA"/>
</dbReference>
<comment type="caution">
    <text evidence="2">The sequence shown here is derived from an EMBL/GenBank/DDBJ whole genome shotgun (WGS) entry which is preliminary data.</text>
</comment>
<feature type="compositionally biased region" description="Basic residues" evidence="1">
    <location>
        <begin position="692"/>
        <end position="715"/>
    </location>
</feature>
<accession>A0A8J3QSM1</accession>
<sequence length="780" mass="85205">MRYADRSAVIARITGVIRRSCPELSPAAALEAMQEAKVAAHIPLRALDRHLIDHPDALVSGAAACPPAVDRLVRVLHGKGLGGVRLIGCGRCGRTGVLLRVVTPQGRVCKPCAQQDKPRPPCARCGRPALVAGWGLEGGICGTCVAADPDGHKPCAACGRVSRPFKRLPDGGVLCQRCRPVLLHTCGTCGRLAPAAMHTAAGPLCRRCYGRHGRVERPCSRCGEVRPVRARASAEHGDLCDSCHRGPIDDCSRCGWRRPGGRNQQGQFMCNSCRPRPSRRCARCRKSKPVNAIWPIGPVCQTCYGWTLNHPGPCASCGEFKVLAGGTSRKPLCGPCTGDTDYTCQTCGAPGPVHATGKCARCLLPQRLHEALADSDGKLTGQYATLAAALAATDRPAALINWLRHPRSGRHLISALARDATPLTHGVLDALPPSMMLHHIRRLLIFAAVLPPRDEYLDRITPWLREQLRDRPAHHTHLVRPYAEWDVLHRARRAARARRGAGIGTANNARLRISAALGLLSWLDQRGLLLTDLTQPDLDLWLDQPGNRSKPMGGYLGWASRRHLARRLTVPPARRGLACALIDETQRLQQLRRCLNDNGMPLPVRIIGVLNLLFGITTSRALGLTIYNIATNANHTYVNLGKHSLELPPRVAELIHQQLANASTPTNAPETARWLFPGQLRVYPITPGHMQPARRVRHRHQRRTPRSPHRPRRRPAACCTCQPAGRPRQHRDRLGSPRPAGLVDIPCGTRHRTGRRSGNNPSSTATCSSLGRSNVMHWLP</sequence>
<evidence type="ECO:0000313" key="2">
    <source>
        <dbReference type="EMBL" id="GIH16114.1"/>
    </source>
</evidence>
<feature type="region of interest" description="Disordered" evidence="1">
    <location>
        <begin position="691"/>
        <end position="780"/>
    </location>
</feature>
<evidence type="ECO:0000256" key="1">
    <source>
        <dbReference type="SAM" id="MobiDB-lite"/>
    </source>
</evidence>
<dbReference type="Proteomes" id="UP000642748">
    <property type="component" value="Unassembled WGS sequence"/>
</dbReference>
<dbReference type="AlphaFoldDB" id="A0A8J3QSM1"/>
<keyword evidence="3" id="KW-1185">Reference proteome</keyword>
<feature type="compositionally biased region" description="Polar residues" evidence="1">
    <location>
        <begin position="756"/>
        <end position="772"/>
    </location>
</feature>
<evidence type="ECO:0000313" key="3">
    <source>
        <dbReference type="Proteomes" id="UP000642748"/>
    </source>
</evidence>